<name>A0A3M6TIG3_POCDA</name>
<sequence>WCSSTTAEIASNVNFTLGKGITPVPLAKDLGFYIDQSLTYNDHVVLLKLLLTISRIKHFLDRKTLLLLMNAFILSTMYYCSTVWANTSQRNIKKLQLVQNFAAR</sequence>
<protein>
    <recommendedName>
        <fullName evidence="4">Reverse transcriptase domain-containing protein</fullName>
    </recommendedName>
</protein>
<evidence type="ECO:0008006" key="4">
    <source>
        <dbReference type="Google" id="ProtNLM"/>
    </source>
</evidence>
<evidence type="ECO:0000313" key="2">
    <source>
        <dbReference type="EMBL" id="RMX41170.1"/>
    </source>
</evidence>
<reference evidence="2 3" key="1">
    <citation type="journal article" date="2018" name="Sci. Rep.">
        <title>Comparative analysis of the Pocillopora damicornis genome highlights role of immune system in coral evolution.</title>
        <authorList>
            <person name="Cunning R."/>
            <person name="Bay R.A."/>
            <person name="Gillette P."/>
            <person name="Baker A.C."/>
            <person name="Traylor-Knowles N."/>
        </authorList>
    </citation>
    <scope>NUCLEOTIDE SEQUENCE [LARGE SCALE GENOMIC DNA]</scope>
    <source>
        <strain evidence="2">RSMAS</strain>
        <tissue evidence="2">Whole animal</tissue>
    </source>
</reference>
<organism evidence="2 3">
    <name type="scientific">Pocillopora damicornis</name>
    <name type="common">Cauliflower coral</name>
    <name type="synonym">Millepora damicornis</name>
    <dbReference type="NCBI Taxonomy" id="46731"/>
    <lineage>
        <taxon>Eukaryota</taxon>
        <taxon>Metazoa</taxon>
        <taxon>Cnidaria</taxon>
        <taxon>Anthozoa</taxon>
        <taxon>Hexacorallia</taxon>
        <taxon>Scleractinia</taxon>
        <taxon>Astrocoeniina</taxon>
        <taxon>Pocilloporidae</taxon>
        <taxon>Pocillopora</taxon>
    </lineage>
</organism>
<evidence type="ECO:0000313" key="3">
    <source>
        <dbReference type="Proteomes" id="UP000275408"/>
    </source>
</evidence>
<gene>
    <name evidence="2" type="ORF">pdam_00019185</name>
</gene>
<feature type="non-terminal residue" evidence="2">
    <location>
        <position position="104"/>
    </location>
</feature>
<keyword evidence="1" id="KW-0812">Transmembrane</keyword>
<evidence type="ECO:0000256" key="1">
    <source>
        <dbReference type="SAM" id="Phobius"/>
    </source>
</evidence>
<proteinExistence type="predicted"/>
<dbReference type="EMBL" id="RCHS01003521">
    <property type="protein sequence ID" value="RMX41170.1"/>
    <property type="molecule type" value="Genomic_DNA"/>
</dbReference>
<comment type="caution">
    <text evidence="2">The sequence shown here is derived from an EMBL/GenBank/DDBJ whole genome shotgun (WGS) entry which is preliminary data.</text>
</comment>
<keyword evidence="3" id="KW-1185">Reference proteome</keyword>
<feature type="transmembrane region" description="Helical" evidence="1">
    <location>
        <begin position="65"/>
        <end position="85"/>
    </location>
</feature>
<keyword evidence="1" id="KW-1133">Transmembrane helix</keyword>
<feature type="non-terminal residue" evidence="2">
    <location>
        <position position="1"/>
    </location>
</feature>
<accession>A0A3M6TIG3</accession>
<keyword evidence="1" id="KW-0472">Membrane</keyword>
<dbReference type="Proteomes" id="UP000275408">
    <property type="component" value="Unassembled WGS sequence"/>
</dbReference>
<dbReference type="AlphaFoldDB" id="A0A3M6TIG3"/>